<reference evidence="2 3" key="1">
    <citation type="submission" date="2020-03" db="EMBL/GenBank/DDBJ databases">
        <title>Soil Listeria distribution.</title>
        <authorList>
            <person name="Liao J."/>
            <person name="Wiedmann M."/>
        </authorList>
    </citation>
    <scope>NUCLEOTIDE SEQUENCE [LARGE SCALE GENOMIC DNA]</scope>
    <source>
        <strain evidence="2 3">FSL L7-0123</strain>
    </source>
</reference>
<accession>A0A7X0ZDT6</accession>
<dbReference type="Proteomes" id="UP000559864">
    <property type="component" value="Unassembled WGS sequence"/>
</dbReference>
<feature type="region of interest" description="Disordered" evidence="1">
    <location>
        <begin position="1"/>
        <end position="35"/>
    </location>
</feature>
<dbReference type="RefSeq" id="WP_185604913.1">
    <property type="nucleotide sequence ID" value="NZ_JAARZC010000003.1"/>
</dbReference>
<evidence type="ECO:0000313" key="3">
    <source>
        <dbReference type="Proteomes" id="UP000559864"/>
    </source>
</evidence>
<proteinExistence type="predicted"/>
<evidence type="ECO:0000256" key="1">
    <source>
        <dbReference type="SAM" id="MobiDB-lite"/>
    </source>
</evidence>
<sequence>MNDLFSNIEKGNGKAKSDNATKAAEEASGPKLPYREYNGTIEKSKVIYDEFGRQSVRVDFSDHGMPLEHSVSHIHEYLYGPGLSPTKGFEFRYNY</sequence>
<protein>
    <submittedName>
        <fullName evidence="2">Uncharacterized protein</fullName>
    </submittedName>
</protein>
<gene>
    <name evidence="2" type="ORF">HCB49_10615</name>
</gene>
<comment type="caution">
    <text evidence="2">The sequence shown here is derived from an EMBL/GenBank/DDBJ whole genome shotgun (WGS) entry which is preliminary data.</text>
</comment>
<evidence type="ECO:0000313" key="2">
    <source>
        <dbReference type="EMBL" id="MBC2250441.1"/>
    </source>
</evidence>
<feature type="compositionally biased region" description="Basic and acidic residues" evidence="1">
    <location>
        <begin position="11"/>
        <end position="25"/>
    </location>
</feature>
<dbReference type="AlphaFoldDB" id="A0A7X0ZDT6"/>
<organism evidence="2 3">
    <name type="scientific">Listeria cossartiae subsp. cayugensis</name>
    <dbReference type="NCBI Taxonomy" id="2713505"/>
    <lineage>
        <taxon>Bacteria</taxon>
        <taxon>Bacillati</taxon>
        <taxon>Bacillota</taxon>
        <taxon>Bacilli</taxon>
        <taxon>Bacillales</taxon>
        <taxon>Listeriaceae</taxon>
        <taxon>Listeria</taxon>
        <taxon>Listeria cossartiae</taxon>
    </lineage>
</organism>
<name>A0A7X0ZDT6_9LIST</name>
<dbReference type="EMBL" id="JAARZC010000003">
    <property type="protein sequence ID" value="MBC2250441.1"/>
    <property type="molecule type" value="Genomic_DNA"/>
</dbReference>